<feature type="compositionally biased region" description="Low complexity" evidence="6">
    <location>
        <begin position="428"/>
        <end position="448"/>
    </location>
</feature>
<evidence type="ECO:0000256" key="3">
    <source>
        <dbReference type="ARBA" id="ARBA00022741"/>
    </source>
</evidence>
<proteinExistence type="predicted"/>
<organism evidence="8 9">
    <name type="scientific">Planotetraspora mira</name>
    <dbReference type="NCBI Taxonomy" id="58121"/>
    <lineage>
        <taxon>Bacteria</taxon>
        <taxon>Bacillati</taxon>
        <taxon>Actinomycetota</taxon>
        <taxon>Actinomycetes</taxon>
        <taxon>Streptosporangiales</taxon>
        <taxon>Streptosporangiaceae</taxon>
        <taxon>Planotetraspora</taxon>
    </lineage>
</organism>
<evidence type="ECO:0000313" key="9">
    <source>
        <dbReference type="Proteomes" id="UP000650628"/>
    </source>
</evidence>
<evidence type="ECO:0000256" key="2">
    <source>
        <dbReference type="ARBA" id="ARBA00022679"/>
    </source>
</evidence>
<protein>
    <recommendedName>
        <fullName evidence="1">non-specific serine/threonine protein kinase</fullName>
        <ecNumber evidence="1">2.7.11.1</ecNumber>
    </recommendedName>
</protein>
<evidence type="ECO:0000256" key="4">
    <source>
        <dbReference type="ARBA" id="ARBA00022777"/>
    </source>
</evidence>
<dbReference type="InterPro" id="IPR011009">
    <property type="entry name" value="Kinase-like_dom_sf"/>
</dbReference>
<dbReference type="PANTHER" id="PTHR43671">
    <property type="entry name" value="SERINE/THREONINE-PROTEIN KINASE NEK"/>
    <property type="match status" value="1"/>
</dbReference>
<dbReference type="GO" id="GO:0004674">
    <property type="term" value="F:protein serine/threonine kinase activity"/>
    <property type="evidence" value="ECO:0007669"/>
    <property type="project" value="UniProtKB-EC"/>
</dbReference>
<feature type="region of interest" description="Disordered" evidence="6">
    <location>
        <begin position="270"/>
        <end position="328"/>
    </location>
</feature>
<evidence type="ECO:0000256" key="6">
    <source>
        <dbReference type="SAM" id="MobiDB-lite"/>
    </source>
</evidence>
<dbReference type="InterPro" id="IPR050660">
    <property type="entry name" value="NEK_Ser/Thr_kinase"/>
</dbReference>
<dbReference type="Gene3D" id="3.30.200.20">
    <property type="entry name" value="Phosphorylase Kinase, domain 1"/>
    <property type="match status" value="1"/>
</dbReference>
<evidence type="ECO:0000259" key="7">
    <source>
        <dbReference type="PROSITE" id="PS50011"/>
    </source>
</evidence>
<keyword evidence="3" id="KW-0547">Nucleotide-binding</keyword>
<comment type="caution">
    <text evidence="8">The sequence shown here is derived from an EMBL/GenBank/DDBJ whole genome shotgun (WGS) entry which is preliminary data.</text>
</comment>
<evidence type="ECO:0000313" key="8">
    <source>
        <dbReference type="EMBL" id="GII34080.1"/>
    </source>
</evidence>
<feature type="domain" description="Protein kinase" evidence="7">
    <location>
        <begin position="16"/>
        <end position="264"/>
    </location>
</feature>
<dbReference type="CDD" id="cd14014">
    <property type="entry name" value="STKc_PknB_like"/>
    <property type="match status" value="1"/>
</dbReference>
<feature type="compositionally biased region" description="Low complexity" evidence="6">
    <location>
        <begin position="455"/>
        <end position="467"/>
    </location>
</feature>
<evidence type="ECO:0000256" key="5">
    <source>
        <dbReference type="ARBA" id="ARBA00022840"/>
    </source>
</evidence>
<dbReference type="InterPro" id="IPR000719">
    <property type="entry name" value="Prot_kinase_dom"/>
</dbReference>
<dbReference type="RefSeq" id="WP_203957898.1">
    <property type="nucleotide sequence ID" value="NZ_BOOO01000046.1"/>
</dbReference>
<dbReference type="GO" id="GO:0005524">
    <property type="term" value="F:ATP binding"/>
    <property type="evidence" value="ECO:0007669"/>
    <property type="project" value="UniProtKB-KW"/>
</dbReference>
<dbReference type="Proteomes" id="UP000650628">
    <property type="component" value="Unassembled WGS sequence"/>
</dbReference>
<feature type="compositionally biased region" description="Low complexity" evidence="6">
    <location>
        <begin position="307"/>
        <end position="316"/>
    </location>
</feature>
<dbReference type="EMBL" id="BOOO01000046">
    <property type="protein sequence ID" value="GII34080.1"/>
    <property type="molecule type" value="Genomic_DNA"/>
</dbReference>
<dbReference type="Pfam" id="PF00069">
    <property type="entry name" value="Pkinase"/>
    <property type="match status" value="1"/>
</dbReference>
<feature type="compositionally biased region" description="Low complexity" evidence="6">
    <location>
        <begin position="406"/>
        <end position="416"/>
    </location>
</feature>
<dbReference type="Gene3D" id="1.10.510.10">
    <property type="entry name" value="Transferase(Phosphotransferase) domain 1"/>
    <property type="match status" value="1"/>
</dbReference>
<dbReference type="SUPFAM" id="SSF56112">
    <property type="entry name" value="Protein kinase-like (PK-like)"/>
    <property type="match status" value="1"/>
</dbReference>
<dbReference type="InterPro" id="IPR008271">
    <property type="entry name" value="Ser/Thr_kinase_AS"/>
</dbReference>
<keyword evidence="5" id="KW-0067">ATP-binding</keyword>
<accession>A0A8J3U7M5</accession>
<dbReference type="PROSITE" id="PS50011">
    <property type="entry name" value="PROTEIN_KINASE_DOM"/>
    <property type="match status" value="1"/>
</dbReference>
<evidence type="ECO:0000256" key="1">
    <source>
        <dbReference type="ARBA" id="ARBA00012513"/>
    </source>
</evidence>
<name>A0A8J3U7M5_9ACTN</name>
<dbReference type="AlphaFoldDB" id="A0A8J3U7M5"/>
<gene>
    <name evidence="8" type="ORF">Pmi06nite_75220</name>
</gene>
<sequence>MAQELTVDDPRRVGDFEIVARIGEGAQGAVYLGRSPSGDQVAVKLLHARLSSDPDARARFLREVSVALRVARFCTAPVLHADLEGNQPYIVSEYVPGPSLRELVQREGPRRGASLDRLAISTVTALAAIHRAGILHRDFKPANVLMGPEGPVVIDFGIAKALDTPGTTATGDTLGTPSYLAPEQVHGANVTPAADMFAWGITMVFAATGTPAFGSDTIPAVIQRILNEQPDVTALDAPLRDVVAACLSKDPARRPSAEEVAAYLMGQQPAGVSTGDQRISEGHRNTGASRSGQPLDGMNSGGDHRTGNGVHVGNDGHVADQTQMGRGKPRRAVMLTVSVVAACTALIVGTLTLTRPPGGSGGSAAITQQAQAVAAPGGDQTPDGGQAADDRPSDGQANGGSPGKTSASDSASDSASKGPNVADASAHTPATETSRSPATSTSPRSTSPAQPPSSPTHSAPAPSSTPATTPPKPNPYTATQVCGSGYKVIDSHALSGATVYLLYSSGSGKNCVVTMSKYVITQKIKMSAVLQVQGGSSDSDSGDYTAYAGPLRLSAAATCVSWGGGYGTASWKSGWSHCG</sequence>
<keyword evidence="9" id="KW-1185">Reference proteome</keyword>
<dbReference type="EC" id="2.7.11.1" evidence="1"/>
<dbReference type="PANTHER" id="PTHR43671:SF13">
    <property type="entry name" value="SERINE_THREONINE-PROTEIN KINASE NEK2"/>
    <property type="match status" value="1"/>
</dbReference>
<keyword evidence="4" id="KW-0418">Kinase</keyword>
<dbReference type="PROSITE" id="PS00108">
    <property type="entry name" value="PROTEIN_KINASE_ST"/>
    <property type="match status" value="1"/>
</dbReference>
<keyword evidence="2" id="KW-0808">Transferase</keyword>
<feature type="region of interest" description="Disordered" evidence="6">
    <location>
        <begin position="371"/>
        <end position="476"/>
    </location>
</feature>
<reference evidence="8 9" key="1">
    <citation type="submission" date="2021-01" db="EMBL/GenBank/DDBJ databases">
        <title>Whole genome shotgun sequence of Planotetraspora mira NBRC 15435.</title>
        <authorList>
            <person name="Komaki H."/>
            <person name="Tamura T."/>
        </authorList>
    </citation>
    <scope>NUCLEOTIDE SEQUENCE [LARGE SCALE GENOMIC DNA]</scope>
    <source>
        <strain evidence="8 9">NBRC 15435</strain>
    </source>
</reference>